<dbReference type="Pfam" id="PF01938">
    <property type="entry name" value="TRAM"/>
    <property type="match status" value="1"/>
</dbReference>
<dbReference type="PROSITE" id="PS51918">
    <property type="entry name" value="RADICAL_SAM"/>
    <property type="match status" value="1"/>
</dbReference>
<dbReference type="GO" id="GO:0035597">
    <property type="term" value="F:tRNA-2-methylthio-N(6)-dimethylallyladenosine(37) synthase activity"/>
    <property type="evidence" value="ECO:0007669"/>
    <property type="project" value="TreeGrafter"/>
</dbReference>
<dbReference type="SMART" id="SM00729">
    <property type="entry name" value="Elp3"/>
    <property type="match status" value="1"/>
</dbReference>
<keyword evidence="5" id="KW-0411">Iron-sulfur</keyword>
<gene>
    <name evidence="8" type="ORF">GBAR_LOCUS9708</name>
</gene>
<evidence type="ECO:0000256" key="5">
    <source>
        <dbReference type="ARBA" id="ARBA00023014"/>
    </source>
</evidence>
<evidence type="ECO:0000256" key="3">
    <source>
        <dbReference type="ARBA" id="ARBA00022723"/>
    </source>
</evidence>
<dbReference type="PANTHER" id="PTHR43020">
    <property type="entry name" value="CDK5 REGULATORY SUBUNIT-ASSOCIATED PROTEIN 1"/>
    <property type="match status" value="1"/>
</dbReference>
<evidence type="ECO:0000256" key="4">
    <source>
        <dbReference type="ARBA" id="ARBA00023004"/>
    </source>
</evidence>
<comment type="caution">
    <text evidence="8">The sequence shown here is derived from an EMBL/GenBank/DDBJ whole genome shotgun (WGS) entry which is preliminary data.</text>
</comment>
<dbReference type="GO" id="GO:0046872">
    <property type="term" value="F:metal ion binding"/>
    <property type="evidence" value="ECO:0007669"/>
    <property type="project" value="UniProtKB-KW"/>
</dbReference>
<proteinExistence type="predicted"/>
<dbReference type="GO" id="GO:0005829">
    <property type="term" value="C:cytosol"/>
    <property type="evidence" value="ECO:0007669"/>
    <property type="project" value="TreeGrafter"/>
</dbReference>
<dbReference type="Gene3D" id="3.80.30.20">
    <property type="entry name" value="tm_1862 like domain"/>
    <property type="match status" value="1"/>
</dbReference>
<dbReference type="GO" id="GO:0051539">
    <property type="term" value="F:4 iron, 4 sulfur cluster binding"/>
    <property type="evidence" value="ECO:0007669"/>
    <property type="project" value="UniProtKB-KW"/>
</dbReference>
<accession>A0AA35WIL5</accession>
<dbReference type="InterPro" id="IPR006638">
    <property type="entry name" value="Elp3/MiaA/NifB-like_rSAM"/>
</dbReference>
<dbReference type="EMBL" id="CASHTH010001466">
    <property type="protein sequence ID" value="CAI8015730.1"/>
    <property type="molecule type" value="Genomic_DNA"/>
</dbReference>
<dbReference type="PROSITE" id="PS50926">
    <property type="entry name" value="TRAM"/>
    <property type="match status" value="1"/>
</dbReference>
<feature type="domain" description="Radical SAM core" evidence="7">
    <location>
        <begin position="1"/>
        <end position="133"/>
    </location>
</feature>
<keyword evidence="3" id="KW-0479">Metal-binding</keyword>
<evidence type="ECO:0000259" key="7">
    <source>
        <dbReference type="PROSITE" id="PS51918"/>
    </source>
</evidence>
<dbReference type="InterPro" id="IPR058240">
    <property type="entry name" value="rSAM_sf"/>
</dbReference>
<evidence type="ECO:0000256" key="2">
    <source>
        <dbReference type="ARBA" id="ARBA00022691"/>
    </source>
</evidence>
<dbReference type="InterPro" id="IPR002792">
    <property type="entry name" value="TRAM_dom"/>
</dbReference>
<dbReference type="SUPFAM" id="SSF102114">
    <property type="entry name" value="Radical SAM enzymes"/>
    <property type="match status" value="1"/>
</dbReference>
<name>A0AA35WIL5_GEOBA</name>
<feature type="domain" description="TRAM" evidence="6">
    <location>
        <begin position="136"/>
        <end position="199"/>
    </location>
</feature>
<keyword evidence="9" id="KW-1185">Reference proteome</keyword>
<protein>
    <submittedName>
        <fullName evidence="8">tRNA-2-methylthio-N(6)-dimethylallyladenosine synthase</fullName>
    </submittedName>
</protein>
<evidence type="ECO:0000313" key="8">
    <source>
        <dbReference type="EMBL" id="CAI8015730.1"/>
    </source>
</evidence>
<keyword evidence="1" id="KW-0004">4Fe-4S</keyword>
<keyword evidence="4" id="KW-0408">Iron</keyword>
<dbReference type="Proteomes" id="UP001174909">
    <property type="component" value="Unassembled WGS sequence"/>
</dbReference>
<dbReference type="InterPro" id="IPR007197">
    <property type="entry name" value="rSAM"/>
</dbReference>
<evidence type="ECO:0000259" key="6">
    <source>
        <dbReference type="PROSITE" id="PS50926"/>
    </source>
</evidence>
<reference evidence="8" key="1">
    <citation type="submission" date="2023-03" db="EMBL/GenBank/DDBJ databases">
        <authorList>
            <person name="Steffen K."/>
            <person name="Cardenas P."/>
        </authorList>
    </citation>
    <scope>NUCLEOTIDE SEQUENCE</scope>
</reference>
<dbReference type="Pfam" id="PF04055">
    <property type="entry name" value="Radical_SAM"/>
    <property type="match status" value="1"/>
</dbReference>
<dbReference type="InterPro" id="IPR023404">
    <property type="entry name" value="rSAM_horseshoe"/>
</dbReference>
<evidence type="ECO:0000256" key="1">
    <source>
        <dbReference type="ARBA" id="ARBA00022485"/>
    </source>
</evidence>
<keyword evidence="2" id="KW-0949">S-adenosyl-L-methionine</keyword>
<sequence length="199" mass="22587">MSDHIIDSVAELDKVCEHINLPFQAGDDRVLTDMRRGYTNDEYRRLIDKIRERIPNVSLSTDVIVGFCGESDAQFEQTLSLIEDIKFDKVHAAAYSNRPGTIAERMLVDDVPQDEKKLRLKAIEILQEGIATEINAPLLGRKFDVLVEGRKRGKWFGRNRNDKLVFINDEVSEADLAGKMVNVTIEKTAPWSLQGTITR</sequence>
<evidence type="ECO:0000313" key="9">
    <source>
        <dbReference type="Proteomes" id="UP001174909"/>
    </source>
</evidence>
<dbReference type="PANTHER" id="PTHR43020:SF2">
    <property type="entry name" value="MITOCHONDRIAL TRNA METHYLTHIOTRANSFERASE CDK5RAP1"/>
    <property type="match status" value="1"/>
</dbReference>
<organism evidence="8 9">
    <name type="scientific">Geodia barretti</name>
    <name type="common">Barrett's horny sponge</name>
    <dbReference type="NCBI Taxonomy" id="519541"/>
    <lineage>
        <taxon>Eukaryota</taxon>
        <taxon>Metazoa</taxon>
        <taxon>Porifera</taxon>
        <taxon>Demospongiae</taxon>
        <taxon>Heteroscleromorpha</taxon>
        <taxon>Tetractinellida</taxon>
        <taxon>Astrophorina</taxon>
        <taxon>Geodiidae</taxon>
        <taxon>Geodia</taxon>
    </lineage>
</organism>
<dbReference type="AlphaFoldDB" id="A0AA35WIL5"/>